<protein>
    <submittedName>
        <fullName evidence="2">Uncharacterized protein</fullName>
    </submittedName>
</protein>
<name>A0AAV2LZZ0_KNICA</name>
<organism evidence="2 3">
    <name type="scientific">Knipowitschia caucasica</name>
    <name type="common">Caucasian dwarf goby</name>
    <name type="synonym">Pomatoschistus caucasicus</name>
    <dbReference type="NCBI Taxonomy" id="637954"/>
    <lineage>
        <taxon>Eukaryota</taxon>
        <taxon>Metazoa</taxon>
        <taxon>Chordata</taxon>
        <taxon>Craniata</taxon>
        <taxon>Vertebrata</taxon>
        <taxon>Euteleostomi</taxon>
        <taxon>Actinopterygii</taxon>
        <taxon>Neopterygii</taxon>
        <taxon>Teleostei</taxon>
        <taxon>Neoteleostei</taxon>
        <taxon>Acanthomorphata</taxon>
        <taxon>Gobiaria</taxon>
        <taxon>Gobiiformes</taxon>
        <taxon>Gobioidei</taxon>
        <taxon>Gobiidae</taxon>
        <taxon>Gobiinae</taxon>
        <taxon>Knipowitschia</taxon>
    </lineage>
</organism>
<feature type="region of interest" description="Disordered" evidence="1">
    <location>
        <begin position="24"/>
        <end position="53"/>
    </location>
</feature>
<feature type="compositionally biased region" description="Basic and acidic residues" evidence="1">
    <location>
        <begin position="44"/>
        <end position="53"/>
    </location>
</feature>
<gene>
    <name evidence="2" type="ORF">KC01_LOCUS33775</name>
</gene>
<evidence type="ECO:0000256" key="1">
    <source>
        <dbReference type="SAM" id="MobiDB-lite"/>
    </source>
</evidence>
<evidence type="ECO:0000313" key="3">
    <source>
        <dbReference type="Proteomes" id="UP001497482"/>
    </source>
</evidence>
<dbReference type="EMBL" id="OZ035827">
    <property type="protein sequence ID" value="CAL1606634.1"/>
    <property type="molecule type" value="Genomic_DNA"/>
</dbReference>
<accession>A0AAV2LZZ0</accession>
<evidence type="ECO:0000313" key="2">
    <source>
        <dbReference type="EMBL" id="CAL1606634.1"/>
    </source>
</evidence>
<reference evidence="2 3" key="1">
    <citation type="submission" date="2024-04" db="EMBL/GenBank/DDBJ databases">
        <authorList>
            <person name="Waldvogel A.-M."/>
            <person name="Schoenle A."/>
        </authorList>
    </citation>
    <scope>NUCLEOTIDE SEQUENCE [LARGE SCALE GENOMIC DNA]</scope>
</reference>
<keyword evidence="3" id="KW-1185">Reference proteome</keyword>
<proteinExistence type="predicted"/>
<sequence>MPRGETSKQQTLHPRESVFVHLVRSQSPSQGDELRTAALSPSPENEKSSTDAVAESKCRRRCVGRHTVASHFLPVWDGRGPLIIPLTHRPSVCMSWQQHGFFNNVLLRLSSSLQHKPFPQSLQLL</sequence>
<dbReference type="AlphaFoldDB" id="A0AAV2LZZ0"/>
<dbReference type="Proteomes" id="UP001497482">
    <property type="component" value="Chromosome 5"/>
</dbReference>